<dbReference type="Proteomes" id="UP000481153">
    <property type="component" value="Unassembled WGS sequence"/>
</dbReference>
<evidence type="ECO:0000313" key="1">
    <source>
        <dbReference type="EMBL" id="KAF0730095.1"/>
    </source>
</evidence>
<evidence type="ECO:0000313" key="2">
    <source>
        <dbReference type="Proteomes" id="UP000481153"/>
    </source>
</evidence>
<organism evidence="1 2">
    <name type="scientific">Aphanomyces euteiches</name>
    <dbReference type="NCBI Taxonomy" id="100861"/>
    <lineage>
        <taxon>Eukaryota</taxon>
        <taxon>Sar</taxon>
        <taxon>Stramenopiles</taxon>
        <taxon>Oomycota</taxon>
        <taxon>Saprolegniomycetes</taxon>
        <taxon>Saprolegniales</taxon>
        <taxon>Verrucalvaceae</taxon>
        <taxon>Aphanomyces</taxon>
    </lineage>
</organism>
<keyword evidence="2" id="KW-1185">Reference proteome</keyword>
<dbReference type="InterPro" id="IPR036770">
    <property type="entry name" value="Ankyrin_rpt-contain_sf"/>
</dbReference>
<dbReference type="PANTHER" id="PTHR46586">
    <property type="entry name" value="ANKYRIN REPEAT-CONTAINING PROTEIN"/>
    <property type="match status" value="1"/>
</dbReference>
<sequence>MKPCKSYLRIQKRLTQCLSGNKRSRVFLLLDLVPRMRSLIAVYACSTGRLDILQLVIENYRPLPRSVDIMEYAARYGQLSIVDYLVSTGYPADTRAATRTAAFHGHLEVVKYLVGQFGSDKAHLFEHDMAELVRCGHCDVAAFLVPHFDPSVAQQLMAVAASYGHTDLAHSLAESVGPATLHVDAKYANIAEAASLGNIEALAWLFDIYDFIPDPWRLTAAKQAALRGVFHLHSPKCSLSERWKVLEWLVHEQDLTMDDVIQVLGESNSKSAVEINRGAPVLTALASLLGDY</sequence>
<accession>A0A6G0WRM3</accession>
<dbReference type="SUPFAM" id="SSF48403">
    <property type="entry name" value="Ankyrin repeat"/>
    <property type="match status" value="1"/>
</dbReference>
<comment type="caution">
    <text evidence="1">The sequence shown here is derived from an EMBL/GenBank/DDBJ whole genome shotgun (WGS) entry which is preliminary data.</text>
</comment>
<gene>
    <name evidence="1" type="ORF">Ae201684_012391</name>
</gene>
<dbReference type="Pfam" id="PF12796">
    <property type="entry name" value="Ank_2"/>
    <property type="match status" value="1"/>
</dbReference>
<dbReference type="EMBL" id="VJMJ01000156">
    <property type="protein sequence ID" value="KAF0730095.1"/>
    <property type="molecule type" value="Genomic_DNA"/>
</dbReference>
<dbReference type="InterPro" id="IPR052050">
    <property type="entry name" value="SecEffector_AnkRepeat"/>
</dbReference>
<dbReference type="PANTHER" id="PTHR46586:SF3">
    <property type="entry name" value="ANKYRIN REPEAT-CONTAINING PROTEIN"/>
    <property type="match status" value="1"/>
</dbReference>
<reference evidence="1 2" key="1">
    <citation type="submission" date="2019-07" db="EMBL/GenBank/DDBJ databases">
        <title>Genomics analysis of Aphanomyces spp. identifies a new class of oomycete effector associated with host adaptation.</title>
        <authorList>
            <person name="Gaulin E."/>
        </authorList>
    </citation>
    <scope>NUCLEOTIDE SEQUENCE [LARGE SCALE GENOMIC DNA]</scope>
    <source>
        <strain evidence="1 2">ATCC 201684</strain>
    </source>
</reference>
<dbReference type="InterPro" id="IPR002110">
    <property type="entry name" value="Ankyrin_rpt"/>
</dbReference>
<proteinExistence type="predicted"/>
<dbReference type="VEuPathDB" id="FungiDB:AeMF1_003951"/>
<name>A0A6G0WRM3_9STRA</name>
<dbReference type="Gene3D" id="1.25.40.20">
    <property type="entry name" value="Ankyrin repeat-containing domain"/>
    <property type="match status" value="1"/>
</dbReference>
<dbReference type="AlphaFoldDB" id="A0A6G0WRM3"/>
<protein>
    <submittedName>
        <fullName evidence="1">Uncharacterized protein</fullName>
    </submittedName>
</protein>